<keyword evidence="2" id="KW-1185">Reference proteome</keyword>
<dbReference type="Proteomes" id="UP000230750">
    <property type="component" value="Unassembled WGS sequence"/>
</dbReference>
<dbReference type="EMBL" id="MRZV01000359">
    <property type="protein sequence ID" value="PIK51718.1"/>
    <property type="molecule type" value="Genomic_DNA"/>
</dbReference>
<organism evidence="1 2">
    <name type="scientific">Stichopus japonicus</name>
    <name type="common">Sea cucumber</name>
    <dbReference type="NCBI Taxonomy" id="307972"/>
    <lineage>
        <taxon>Eukaryota</taxon>
        <taxon>Metazoa</taxon>
        <taxon>Echinodermata</taxon>
        <taxon>Eleutherozoa</taxon>
        <taxon>Echinozoa</taxon>
        <taxon>Holothuroidea</taxon>
        <taxon>Aspidochirotacea</taxon>
        <taxon>Aspidochirotida</taxon>
        <taxon>Stichopodidae</taxon>
        <taxon>Apostichopus</taxon>
    </lineage>
</organism>
<name>A0A2G8KUM9_STIJA</name>
<comment type="caution">
    <text evidence="1">The sequence shown here is derived from an EMBL/GenBank/DDBJ whole genome shotgun (WGS) entry which is preliminary data.</text>
</comment>
<dbReference type="AlphaFoldDB" id="A0A2G8KUM9"/>
<evidence type="ECO:0000313" key="1">
    <source>
        <dbReference type="EMBL" id="PIK51718.1"/>
    </source>
</evidence>
<dbReference type="OrthoDB" id="8685330at2759"/>
<reference evidence="1 2" key="1">
    <citation type="journal article" date="2017" name="PLoS Biol.">
        <title>The sea cucumber genome provides insights into morphological evolution and visceral regeneration.</title>
        <authorList>
            <person name="Zhang X."/>
            <person name="Sun L."/>
            <person name="Yuan J."/>
            <person name="Sun Y."/>
            <person name="Gao Y."/>
            <person name="Zhang L."/>
            <person name="Li S."/>
            <person name="Dai H."/>
            <person name="Hamel J.F."/>
            <person name="Liu C."/>
            <person name="Yu Y."/>
            <person name="Liu S."/>
            <person name="Lin W."/>
            <person name="Guo K."/>
            <person name="Jin S."/>
            <person name="Xu P."/>
            <person name="Storey K.B."/>
            <person name="Huan P."/>
            <person name="Zhang T."/>
            <person name="Zhou Y."/>
            <person name="Zhang J."/>
            <person name="Lin C."/>
            <person name="Li X."/>
            <person name="Xing L."/>
            <person name="Huo D."/>
            <person name="Sun M."/>
            <person name="Wang L."/>
            <person name="Mercier A."/>
            <person name="Li F."/>
            <person name="Yang H."/>
            <person name="Xiang J."/>
        </authorList>
    </citation>
    <scope>NUCLEOTIDE SEQUENCE [LARGE SCALE GENOMIC DNA]</scope>
    <source>
        <strain evidence="1">Shaxun</strain>
        <tissue evidence="1">Muscle</tissue>
    </source>
</reference>
<accession>A0A2G8KUM9</accession>
<gene>
    <name evidence="1" type="ORF">BSL78_11391</name>
</gene>
<proteinExistence type="predicted"/>
<evidence type="ECO:0000313" key="2">
    <source>
        <dbReference type="Proteomes" id="UP000230750"/>
    </source>
</evidence>
<sequence>MEGERKRVHKATAGMTVAQKLERKRASSRRSNLCRVRLGEHLKRWNRLKQEHGVSTDIDMAKILLDSFEAEEAVQTQPLTSKLNTSTPSHTATIVKEEQVLNFVIAVPVDVVHFLTKENVAGRTKLAQLCWDRYPPGDVSWHGGRGILKYPYQVLPLQAVL</sequence>
<protein>
    <submittedName>
        <fullName evidence="1">Uncharacterized protein</fullName>
    </submittedName>
</protein>